<proteinExistence type="predicted"/>
<evidence type="ECO:0000313" key="8">
    <source>
        <dbReference type="Proteomes" id="UP001107961"/>
    </source>
</evidence>
<sequence>MNVRLNLKRLRLDLDSLGYLVDLAMIGLILLNLGLILFDWLFRIPAVQDFLHMLSPAFFSFYRDTVHANFLEIDLWFVAVFLTEFVIRWGFAIGRRTYHRWFFYPFAHWYDLLGCIPVGSFRWLRILRVISLMYRLQKRGVVDFTETYLGRTVLKYYRILVEEISDRVVINILEGAQREIVSGGQLMHRIEQDVLLPRRDELVDYLGGRIADATRRSHDQYRDQLGDYLSHLTNEAVNRTPAGRRLAAIPVAGPRAVALLGETVRDAGDALVEQLVEDISAPANRERLDRLINDLINTATSGQQQQLNTLIRETLLDILEEVKAQIAVQHWKHEEADERMLEEKRRQEARKARRQRREREAGQ</sequence>
<evidence type="ECO:0000256" key="3">
    <source>
        <dbReference type="ARBA" id="ARBA00022989"/>
    </source>
</evidence>
<dbReference type="EMBL" id="JAJVKT010000007">
    <property type="protein sequence ID" value="MCE7508538.1"/>
    <property type="molecule type" value="Genomic_DNA"/>
</dbReference>
<name>A0A9Q3W5P6_9GAMM</name>
<gene>
    <name evidence="7" type="ORF">LZG35_07790</name>
</gene>
<reference evidence="7" key="1">
    <citation type="submission" date="2022-01" db="EMBL/GenBank/DDBJ databases">
        <authorList>
            <person name="Karlyshev A.V."/>
            <person name="Jaspars M."/>
        </authorList>
    </citation>
    <scope>NUCLEOTIDE SEQUENCE</scope>
    <source>
        <strain evidence="7">AGSA3-2</strain>
    </source>
</reference>
<keyword evidence="4 6" id="KW-0472">Membrane</keyword>
<keyword evidence="8" id="KW-1185">Reference proteome</keyword>
<comment type="subcellular location">
    <subcellularLocation>
        <location evidence="1">Membrane</location>
        <topology evidence="1">Multi-pass membrane protein</topology>
    </subcellularLocation>
</comment>
<evidence type="ECO:0000256" key="2">
    <source>
        <dbReference type="ARBA" id="ARBA00022692"/>
    </source>
</evidence>
<dbReference type="RefSeq" id="WP_026949605.1">
    <property type="nucleotide sequence ID" value="NZ_CP136240.1"/>
</dbReference>
<dbReference type="Proteomes" id="UP001107961">
    <property type="component" value="Unassembled WGS sequence"/>
</dbReference>
<evidence type="ECO:0000313" key="7">
    <source>
        <dbReference type="EMBL" id="MCE7508538.1"/>
    </source>
</evidence>
<keyword evidence="2 6" id="KW-0812">Transmembrane</keyword>
<feature type="compositionally biased region" description="Basic and acidic residues" evidence="5">
    <location>
        <begin position="335"/>
        <end position="350"/>
    </location>
</feature>
<evidence type="ECO:0000256" key="4">
    <source>
        <dbReference type="ARBA" id="ARBA00023136"/>
    </source>
</evidence>
<accession>A0A9Q3W5P6</accession>
<evidence type="ECO:0000256" key="5">
    <source>
        <dbReference type="SAM" id="MobiDB-lite"/>
    </source>
</evidence>
<dbReference type="AlphaFoldDB" id="A0A9Q3W5P6"/>
<feature type="transmembrane region" description="Helical" evidence="6">
    <location>
        <begin position="101"/>
        <end position="124"/>
    </location>
</feature>
<dbReference type="InterPro" id="IPR027359">
    <property type="entry name" value="Volt_channel_dom_sf"/>
</dbReference>
<dbReference type="SUPFAM" id="SSF81324">
    <property type="entry name" value="Voltage-gated potassium channels"/>
    <property type="match status" value="1"/>
</dbReference>
<dbReference type="GO" id="GO:0016020">
    <property type="term" value="C:membrane"/>
    <property type="evidence" value="ECO:0007669"/>
    <property type="project" value="UniProtKB-SubCell"/>
</dbReference>
<dbReference type="Gene3D" id="1.20.120.350">
    <property type="entry name" value="Voltage-gated potassium channels. Chain C"/>
    <property type="match status" value="1"/>
</dbReference>
<comment type="caution">
    <text evidence="7">The sequence shown here is derived from an EMBL/GenBank/DDBJ whole genome shotgun (WGS) entry which is preliminary data.</text>
</comment>
<feature type="transmembrane region" description="Helical" evidence="6">
    <location>
        <begin position="75"/>
        <end position="94"/>
    </location>
</feature>
<keyword evidence="3 6" id="KW-1133">Transmembrane helix</keyword>
<feature type="transmembrane region" description="Helical" evidence="6">
    <location>
        <begin position="20"/>
        <end position="42"/>
    </location>
</feature>
<evidence type="ECO:0000256" key="6">
    <source>
        <dbReference type="SAM" id="Phobius"/>
    </source>
</evidence>
<evidence type="ECO:0000256" key="1">
    <source>
        <dbReference type="ARBA" id="ARBA00004141"/>
    </source>
</evidence>
<protein>
    <submittedName>
        <fullName evidence="7">Ion transporter</fullName>
    </submittedName>
</protein>
<organism evidence="7 8">
    <name type="scientific">Alloalcanivorax xenomutans</name>
    <dbReference type="NCBI Taxonomy" id="1094342"/>
    <lineage>
        <taxon>Bacteria</taxon>
        <taxon>Pseudomonadati</taxon>
        <taxon>Pseudomonadota</taxon>
        <taxon>Gammaproteobacteria</taxon>
        <taxon>Oceanospirillales</taxon>
        <taxon>Alcanivoracaceae</taxon>
        <taxon>Alloalcanivorax</taxon>
    </lineage>
</organism>
<feature type="region of interest" description="Disordered" evidence="5">
    <location>
        <begin position="335"/>
        <end position="363"/>
    </location>
</feature>